<dbReference type="EMBL" id="JACGCM010001929">
    <property type="protein sequence ID" value="KAF6147265.1"/>
    <property type="molecule type" value="Genomic_DNA"/>
</dbReference>
<sequence length="73" mass="8101">MEFKGKIVGVKVNVIKTTGPGDAFVSGDLQEMVFEGTKDFDLQRLTCLLFERFSASAIGPEVDYVKLELLLVF</sequence>
<gene>
    <name evidence="1" type="ORF">GIB67_013086</name>
</gene>
<proteinExistence type="predicted"/>
<dbReference type="AlphaFoldDB" id="A0A7J7LXD8"/>
<accession>A0A7J7LXD8</accession>
<organism evidence="1 2">
    <name type="scientific">Kingdonia uniflora</name>
    <dbReference type="NCBI Taxonomy" id="39325"/>
    <lineage>
        <taxon>Eukaryota</taxon>
        <taxon>Viridiplantae</taxon>
        <taxon>Streptophyta</taxon>
        <taxon>Embryophyta</taxon>
        <taxon>Tracheophyta</taxon>
        <taxon>Spermatophyta</taxon>
        <taxon>Magnoliopsida</taxon>
        <taxon>Ranunculales</taxon>
        <taxon>Circaeasteraceae</taxon>
        <taxon>Kingdonia</taxon>
    </lineage>
</organism>
<comment type="caution">
    <text evidence="1">The sequence shown here is derived from an EMBL/GenBank/DDBJ whole genome shotgun (WGS) entry which is preliminary data.</text>
</comment>
<protein>
    <submittedName>
        <fullName evidence="1">Uncharacterized protein</fullName>
    </submittedName>
</protein>
<name>A0A7J7LXD8_9MAGN</name>
<keyword evidence="2" id="KW-1185">Reference proteome</keyword>
<evidence type="ECO:0000313" key="2">
    <source>
        <dbReference type="Proteomes" id="UP000541444"/>
    </source>
</evidence>
<evidence type="ECO:0000313" key="1">
    <source>
        <dbReference type="EMBL" id="KAF6147265.1"/>
    </source>
</evidence>
<reference evidence="1 2" key="1">
    <citation type="journal article" date="2020" name="IScience">
        <title>Genome Sequencing of the Endangered Kingdonia uniflora (Circaeasteraceae, Ranunculales) Reveals Potential Mechanisms of Evolutionary Specialization.</title>
        <authorList>
            <person name="Sun Y."/>
            <person name="Deng T."/>
            <person name="Zhang A."/>
            <person name="Moore M.J."/>
            <person name="Landis J.B."/>
            <person name="Lin N."/>
            <person name="Zhang H."/>
            <person name="Zhang X."/>
            <person name="Huang J."/>
            <person name="Zhang X."/>
            <person name="Sun H."/>
            <person name="Wang H."/>
        </authorList>
    </citation>
    <scope>NUCLEOTIDE SEQUENCE [LARGE SCALE GENOMIC DNA]</scope>
    <source>
        <strain evidence="1">TB1705</strain>
        <tissue evidence="1">Leaf</tissue>
    </source>
</reference>
<dbReference type="Proteomes" id="UP000541444">
    <property type="component" value="Unassembled WGS sequence"/>
</dbReference>